<dbReference type="EMBL" id="JAHKKG010000005">
    <property type="protein sequence ID" value="MBU2664924.1"/>
    <property type="molecule type" value="Genomic_DNA"/>
</dbReference>
<comment type="caution">
    <text evidence="1">The sequence shown here is derived from an EMBL/GenBank/DDBJ whole genome shotgun (WGS) entry which is preliminary data.</text>
</comment>
<reference evidence="1 2" key="1">
    <citation type="submission" date="2021-06" db="EMBL/GenBank/DDBJ databases">
        <title>Actinoplanes lichenicola sp. nov., and Actinoplanes ovalisporus sp. nov., isolated from lichen in Thailand.</title>
        <authorList>
            <person name="Saeng-In P."/>
            <person name="Kanchanasin P."/>
            <person name="Yuki M."/>
            <person name="Kudo T."/>
            <person name="Ohkuma M."/>
            <person name="Phongsopitanun W."/>
            <person name="Tanasupawat S."/>
        </authorList>
    </citation>
    <scope>NUCLEOTIDE SEQUENCE [LARGE SCALE GENOMIC DNA]</scope>
    <source>
        <strain evidence="1 2">NBRC 110975</strain>
    </source>
</reference>
<proteinExistence type="predicted"/>
<name>A0ABS5YQC2_9ACTN</name>
<evidence type="ECO:0000313" key="2">
    <source>
        <dbReference type="Proteomes" id="UP001519654"/>
    </source>
</evidence>
<protein>
    <submittedName>
        <fullName evidence="1">Uncharacterized protein</fullName>
    </submittedName>
</protein>
<organism evidence="1 2">
    <name type="scientific">Paractinoplanes bogorensis</name>
    <dbReference type="NCBI Taxonomy" id="1610840"/>
    <lineage>
        <taxon>Bacteria</taxon>
        <taxon>Bacillati</taxon>
        <taxon>Actinomycetota</taxon>
        <taxon>Actinomycetes</taxon>
        <taxon>Micromonosporales</taxon>
        <taxon>Micromonosporaceae</taxon>
        <taxon>Paractinoplanes</taxon>
    </lineage>
</organism>
<keyword evidence="2" id="KW-1185">Reference proteome</keyword>
<gene>
    <name evidence="1" type="ORF">KOI35_15585</name>
</gene>
<dbReference type="RefSeq" id="WP_215788111.1">
    <property type="nucleotide sequence ID" value="NZ_JAHKKG010000005.1"/>
</dbReference>
<sequence length="57" mass="6436">MTQPLGCSPHVSRHGRAEVRLLLVERPHQVVTRRERIDVFRSGAALLTFAFLLGARL</sequence>
<evidence type="ECO:0000313" key="1">
    <source>
        <dbReference type="EMBL" id="MBU2664924.1"/>
    </source>
</evidence>
<dbReference type="Proteomes" id="UP001519654">
    <property type="component" value="Unassembled WGS sequence"/>
</dbReference>
<accession>A0ABS5YQC2</accession>